<name>A0A0D7AD16_9AGAR</name>
<dbReference type="Proteomes" id="UP000054144">
    <property type="component" value="Unassembled WGS sequence"/>
</dbReference>
<dbReference type="EMBL" id="KN881805">
    <property type="protein sequence ID" value="KIY48872.1"/>
    <property type="molecule type" value="Genomic_DNA"/>
</dbReference>
<protein>
    <submittedName>
        <fullName evidence="2">Uncharacterized protein</fullName>
    </submittedName>
</protein>
<evidence type="ECO:0000313" key="3">
    <source>
        <dbReference type="Proteomes" id="UP000054144"/>
    </source>
</evidence>
<gene>
    <name evidence="2" type="ORF">FISHEDRAFT_58632</name>
</gene>
<sequence>MSIALDLFIEFEDVAPRSTMFTKWFRAHRFGPQCGKRPTYSWLLGHSRIMLSTSDITDDDLNRFPGVHGRDLTRSRFLMDFWLESRLSRHRDSVMSFAAQEPGARSLARHRTTRRSQFSNSTSHGRPQSTLSAPSPALLSLLEEILQVSVPPGGPASSISAFGQAIYGDEYFWATFDDPRASHLFSEIVFGESRQQIDSTEQHIFPISPMLVMTKPHIWLMCEERHYPPNAVYPESTTGPLSDGLSRLRLLDDYCSSAVGSGKHMRVNAASGRCVVTRDDAANAEKRVAGICKLPVDEAQKKRDISEYGVY</sequence>
<evidence type="ECO:0000256" key="1">
    <source>
        <dbReference type="SAM" id="MobiDB-lite"/>
    </source>
</evidence>
<organism evidence="2 3">
    <name type="scientific">Fistulina hepatica ATCC 64428</name>
    <dbReference type="NCBI Taxonomy" id="1128425"/>
    <lineage>
        <taxon>Eukaryota</taxon>
        <taxon>Fungi</taxon>
        <taxon>Dikarya</taxon>
        <taxon>Basidiomycota</taxon>
        <taxon>Agaricomycotina</taxon>
        <taxon>Agaricomycetes</taxon>
        <taxon>Agaricomycetidae</taxon>
        <taxon>Agaricales</taxon>
        <taxon>Fistulinaceae</taxon>
        <taxon>Fistulina</taxon>
    </lineage>
</organism>
<accession>A0A0D7AD16</accession>
<proteinExistence type="predicted"/>
<keyword evidence="3" id="KW-1185">Reference proteome</keyword>
<evidence type="ECO:0000313" key="2">
    <source>
        <dbReference type="EMBL" id="KIY48872.1"/>
    </source>
</evidence>
<feature type="compositionally biased region" description="Polar residues" evidence="1">
    <location>
        <begin position="115"/>
        <end position="130"/>
    </location>
</feature>
<feature type="region of interest" description="Disordered" evidence="1">
    <location>
        <begin position="100"/>
        <end position="132"/>
    </location>
</feature>
<reference evidence="2 3" key="1">
    <citation type="journal article" date="2015" name="Fungal Genet. Biol.">
        <title>Evolution of novel wood decay mechanisms in Agaricales revealed by the genome sequences of Fistulina hepatica and Cylindrobasidium torrendii.</title>
        <authorList>
            <person name="Floudas D."/>
            <person name="Held B.W."/>
            <person name="Riley R."/>
            <person name="Nagy L.G."/>
            <person name="Koehler G."/>
            <person name="Ransdell A.S."/>
            <person name="Younus H."/>
            <person name="Chow J."/>
            <person name="Chiniquy J."/>
            <person name="Lipzen A."/>
            <person name="Tritt A."/>
            <person name="Sun H."/>
            <person name="Haridas S."/>
            <person name="LaButti K."/>
            <person name="Ohm R.A."/>
            <person name="Kues U."/>
            <person name="Blanchette R.A."/>
            <person name="Grigoriev I.V."/>
            <person name="Minto R.E."/>
            <person name="Hibbett D.S."/>
        </authorList>
    </citation>
    <scope>NUCLEOTIDE SEQUENCE [LARGE SCALE GENOMIC DNA]</scope>
    <source>
        <strain evidence="2 3">ATCC 64428</strain>
    </source>
</reference>
<dbReference type="AlphaFoldDB" id="A0A0D7AD16"/>